<evidence type="ECO:0000313" key="2">
    <source>
        <dbReference type="Proteomes" id="UP000886595"/>
    </source>
</evidence>
<name>A0A8X7UTC2_BRACI</name>
<dbReference type="EMBL" id="JAAMPC010000010">
    <property type="protein sequence ID" value="KAG2290147.1"/>
    <property type="molecule type" value="Genomic_DNA"/>
</dbReference>
<accession>A0A8X7UTC2</accession>
<dbReference type="AlphaFoldDB" id="A0A8X7UTC2"/>
<comment type="caution">
    <text evidence="1">The sequence shown here is derived from an EMBL/GenBank/DDBJ whole genome shotgun (WGS) entry which is preliminary data.</text>
</comment>
<gene>
    <name evidence="1" type="ORF">Bca52824_049751</name>
</gene>
<sequence length="114" mass="13069">MLHWMTFLPVMPASMLVIQELVWTMILAHLNMGNRLGTAILVEMQTHMAMLLYFREEVARILQYTQVVDWVVLVTQVVVVVQDHTTESELVVSPGRRFDLCKVMQEISNLVAGL</sequence>
<reference evidence="1 2" key="1">
    <citation type="submission" date="2020-02" db="EMBL/GenBank/DDBJ databases">
        <authorList>
            <person name="Ma Q."/>
            <person name="Huang Y."/>
            <person name="Song X."/>
            <person name="Pei D."/>
        </authorList>
    </citation>
    <scope>NUCLEOTIDE SEQUENCE [LARGE SCALE GENOMIC DNA]</scope>
    <source>
        <strain evidence="1">Sxm20200214</strain>
        <tissue evidence="1">Leaf</tissue>
    </source>
</reference>
<protein>
    <submittedName>
        <fullName evidence="1">Uncharacterized protein</fullName>
    </submittedName>
</protein>
<dbReference type="Proteomes" id="UP000886595">
    <property type="component" value="Unassembled WGS sequence"/>
</dbReference>
<keyword evidence="2" id="KW-1185">Reference proteome</keyword>
<proteinExistence type="predicted"/>
<organism evidence="1 2">
    <name type="scientific">Brassica carinata</name>
    <name type="common">Ethiopian mustard</name>
    <name type="synonym">Abyssinian cabbage</name>
    <dbReference type="NCBI Taxonomy" id="52824"/>
    <lineage>
        <taxon>Eukaryota</taxon>
        <taxon>Viridiplantae</taxon>
        <taxon>Streptophyta</taxon>
        <taxon>Embryophyta</taxon>
        <taxon>Tracheophyta</taxon>
        <taxon>Spermatophyta</taxon>
        <taxon>Magnoliopsida</taxon>
        <taxon>eudicotyledons</taxon>
        <taxon>Gunneridae</taxon>
        <taxon>Pentapetalae</taxon>
        <taxon>rosids</taxon>
        <taxon>malvids</taxon>
        <taxon>Brassicales</taxon>
        <taxon>Brassicaceae</taxon>
        <taxon>Brassiceae</taxon>
        <taxon>Brassica</taxon>
    </lineage>
</organism>
<evidence type="ECO:0000313" key="1">
    <source>
        <dbReference type="EMBL" id="KAG2290147.1"/>
    </source>
</evidence>